<dbReference type="EMBL" id="CP036433">
    <property type="protein sequence ID" value="QDU95754.1"/>
    <property type="molecule type" value="Genomic_DNA"/>
</dbReference>
<proteinExistence type="predicted"/>
<accession>A0A518DVA3</accession>
<dbReference type="KEGG" id="lcre:Pla8534_35710"/>
<organism evidence="1 2">
    <name type="scientific">Lignipirellula cremea</name>
    <dbReference type="NCBI Taxonomy" id="2528010"/>
    <lineage>
        <taxon>Bacteria</taxon>
        <taxon>Pseudomonadati</taxon>
        <taxon>Planctomycetota</taxon>
        <taxon>Planctomycetia</taxon>
        <taxon>Pirellulales</taxon>
        <taxon>Pirellulaceae</taxon>
        <taxon>Lignipirellula</taxon>
    </lineage>
</organism>
<reference evidence="1 2" key="1">
    <citation type="submission" date="2019-02" db="EMBL/GenBank/DDBJ databases">
        <title>Deep-cultivation of Planctomycetes and their phenomic and genomic characterization uncovers novel biology.</title>
        <authorList>
            <person name="Wiegand S."/>
            <person name="Jogler M."/>
            <person name="Boedeker C."/>
            <person name="Pinto D."/>
            <person name="Vollmers J."/>
            <person name="Rivas-Marin E."/>
            <person name="Kohn T."/>
            <person name="Peeters S.H."/>
            <person name="Heuer A."/>
            <person name="Rast P."/>
            <person name="Oberbeckmann S."/>
            <person name="Bunk B."/>
            <person name="Jeske O."/>
            <person name="Meyerdierks A."/>
            <person name="Storesund J.E."/>
            <person name="Kallscheuer N."/>
            <person name="Luecker S."/>
            <person name="Lage O.M."/>
            <person name="Pohl T."/>
            <person name="Merkel B.J."/>
            <person name="Hornburger P."/>
            <person name="Mueller R.-W."/>
            <person name="Bruemmer F."/>
            <person name="Labrenz M."/>
            <person name="Spormann A.M."/>
            <person name="Op den Camp H."/>
            <person name="Overmann J."/>
            <person name="Amann R."/>
            <person name="Jetten M.S.M."/>
            <person name="Mascher T."/>
            <person name="Medema M.H."/>
            <person name="Devos D.P."/>
            <person name="Kaster A.-K."/>
            <person name="Ovreas L."/>
            <person name="Rohde M."/>
            <person name="Galperin M.Y."/>
            <person name="Jogler C."/>
        </authorList>
    </citation>
    <scope>NUCLEOTIDE SEQUENCE [LARGE SCALE GENOMIC DNA]</scope>
    <source>
        <strain evidence="1 2">Pla85_3_4</strain>
    </source>
</reference>
<dbReference type="AlphaFoldDB" id="A0A518DVA3"/>
<keyword evidence="2" id="KW-1185">Reference proteome</keyword>
<evidence type="ECO:0000313" key="1">
    <source>
        <dbReference type="EMBL" id="QDU95754.1"/>
    </source>
</evidence>
<gene>
    <name evidence="1" type="ORF">Pla8534_35710</name>
</gene>
<sequence>MIVRREPFPWACQPVTRRVRTPRQIVRTVYVPVAVPICAMGDIGHDPGDFSDDSLSADDWNPVETIEPRNAISV</sequence>
<dbReference type="Proteomes" id="UP000317648">
    <property type="component" value="Chromosome"/>
</dbReference>
<evidence type="ECO:0000313" key="2">
    <source>
        <dbReference type="Proteomes" id="UP000317648"/>
    </source>
</evidence>
<name>A0A518DVA3_9BACT</name>
<protein>
    <submittedName>
        <fullName evidence="1">Uncharacterized protein</fullName>
    </submittedName>
</protein>